<accession>A0A3G9IQN0</accession>
<dbReference type="EMBL" id="AP019308">
    <property type="protein sequence ID" value="BBH21170.1"/>
    <property type="molecule type" value="Genomic_DNA"/>
</dbReference>
<dbReference type="Proteomes" id="UP000275368">
    <property type="component" value="Chromosome"/>
</dbReference>
<organism evidence="1 2">
    <name type="scientific">Paenibacillus baekrokdamisoli</name>
    <dbReference type="NCBI Taxonomy" id="1712516"/>
    <lineage>
        <taxon>Bacteria</taxon>
        <taxon>Bacillati</taxon>
        <taxon>Bacillota</taxon>
        <taxon>Bacilli</taxon>
        <taxon>Bacillales</taxon>
        <taxon>Paenibacillaceae</taxon>
        <taxon>Paenibacillus</taxon>
    </lineage>
</organism>
<protein>
    <submittedName>
        <fullName evidence="1">Uncharacterized protein</fullName>
    </submittedName>
</protein>
<sequence>MKVNPLLLQVVSAFFLIYGIVDIIFVNVLLGIILLIIGVAMNVVALNIRMKMKK</sequence>
<proteinExistence type="predicted"/>
<dbReference type="KEGG" id="pbk:Back11_25150"/>
<evidence type="ECO:0000313" key="1">
    <source>
        <dbReference type="EMBL" id="BBH21170.1"/>
    </source>
</evidence>
<gene>
    <name evidence="1" type="ORF">Back11_25150</name>
</gene>
<evidence type="ECO:0000313" key="2">
    <source>
        <dbReference type="Proteomes" id="UP000275368"/>
    </source>
</evidence>
<name>A0A3G9IQN0_9BACL</name>
<reference evidence="1 2" key="1">
    <citation type="submission" date="2018-11" db="EMBL/GenBank/DDBJ databases">
        <title>Complete genome sequence of Paenibacillus baekrokdamisoli strain KCTC 33723.</title>
        <authorList>
            <person name="Kang S.W."/>
            <person name="Lee K.C."/>
            <person name="Kim K.K."/>
            <person name="Kim J.S."/>
            <person name="Kim D.S."/>
            <person name="Ko S.H."/>
            <person name="Yang S.H."/>
            <person name="Lee J.S."/>
        </authorList>
    </citation>
    <scope>NUCLEOTIDE SEQUENCE [LARGE SCALE GENOMIC DNA]</scope>
    <source>
        <strain evidence="1 2">KCTC 33723</strain>
    </source>
</reference>
<dbReference type="AlphaFoldDB" id="A0A3G9IQN0"/>
<dbReference type="RefSeq" id="WP_164522771.1">
    <property type="nucleotide sequence ID" value="NZ_AP019308.1"/>
</dbReference>
<keyword evidence="2" id="KW-1185">Reference proteome</keyword>